<evidence type="ECO:0000313" key="3">
    <source>
        <dbReference type="EMBL" id="OHA13182.1"/>
    </source>
</evidence>
<name>A0A1G2LQR3_9BACT</name>
<feature type="domain" description="DUF4015" evidence="2">
    <location>
        <begin position="388"/>
        <end position="444"/>
    </location>
</feature>
<dbReference type="Pfam" id="PF13200">
    <property type="entry name" value="DUF4015"/>
    <property type="match status" value="2"/>
</dbReference>
<evidence type="ECO:0000313" key="4">
    <source>
        <dbReference type="Proteomes" id="UP000177171"/>
    </source>
</evidence>
<evidence type="ECO:0000256" key="1">
    <source>
        <dbReference type="SAM" id="Phobius"/>
    </source>
</evidence>
<gene>
    <name evidence="3" type="ORF">A3G49_02350</name>
</gene>
<keyword evidence="1" id="KW-0812">Transmembrane</keyword>
<protein>
    <recommendedName>
        <fullName evidence="2">DUF4015 domain-containing protein</fullName>
    </recommendedName>
</protein>
<dbReference type="InterPro" id="IPR025275">
    <property type="entry name" value="DUF4015"/>
</dbReference>
<feature type="domain" description="DUF4015" evidence="2">
    <location>
        <begin position="90"/>
        <end position="357"/>
    </location>
</feature>
<dbReference type="Gene3D" id="3.20.20.80">
    <property type="entry name" value="Glycosidases"/>
    <property type="match status" value="1"/>
</dbReference>
<dbReference type="EMBL" id="MHQY01000033">
    <property type="protein sequence ID" value="OHA13182.1"/>
    <property type="molecule type" value="Genomic_DNA"/>
</dbReference>
<accession>A0A1G2LQR3</accession>
<evidence type="ECO:0000259" key="2">
    <source>
        <dbReference type="Pfam" id="PF13200"/>
    </source>
</evidence>
<dbReference type="AlphaFoldDB" id="A0A1G2LQR3"/>
<feature type="transmembrane region" description="Helical" evidence="1">
    <location>
        <begin position="19"/>
        <end position="37"/>
    </location>
</feature>
<dbReference type="Proteomes" id="UP000177171">
    <property type="component" value="Unassembled WGS sequence"/>
</dbReference>
<comment type="caution">
    <text evidence="3">The sequence shown here is derived from an EMBL/GenBank/DDBJ whole genome shotgun (WGS) entry which is preliminary data.</text>
</comment>
<proteinExistence type="predicted"/>
<reference evidence="3 4" key="1">
    <citation type="journal article" date="2016" name="Nat. Commun.">
        <title>Thousands of microbial genomes shed light on interconnected biogeochemical processes in an aquifer system.</title>
        <authorList>
            <person name="Anantharaman K."/>
            <person name="Brown C.T."/>
            <person name="Hug L.A."/>
            <person name="Sharon I."/>
            <person name="Castelle C.J."/>
            <person name="Probst A.J."/>
            <person name="Thomas B.C."/>
            <person name="Singh A."/>
            <person name="Wilkins M.J."/>
            <person name="Karaoz U."/>
            <person name="Brodie E.L."/>
            <person name="Williams K.H."/>
            <person name="Hubbard S.S."/>
            <person name="Banfield J.F."/>
        </authorList>
    </citation>
    <scope>NUCLEOTIDE SEQUENCE [LARGE SCALE GENOMIC DNA]</scope>
</reference>
<dbReference type="SUPFAM" id="SSF51445">
    <property type="entry name" value="(Trans)glycosidases"/>
    <property type="match status" value="1"/>
</dbReference>
<sequence>MLLIWLAENNRYNGFMKKYFIASLASFGIIGAFWLSANFNIVNISGLWNKTPSQGLAQKEEKTNEPEKPREKTKEELVAEALEKSNNIKGVYMTAAVATDNGAASKRLRQSLVDLVKTTELNGIVIDIKETDGVFLPESLKKFIEELHKDDIWVIARLVVFNDTVEAKANPKIALKRINGKLWLDRRGNGWLDPASQEAWDYIAGISKKAIDYGFDEIQYDYIRFPSDGDTKNIVYPVYKSKTTPKYVVLKSFFEYISKALKEYKPSIILSADLFGYVATQANDLGVGQRIEDIGNSFDYISFMLYPSHYYSGFQVPADSVRGLPAVYFPYRGKVVKDLASNRPYEVVHRSLLFAMDILSGRVATSSLAGVNAKKMATSTLIVRESEIKPLSKSRLRPWLQDFDLSADTSRGIKYDVEKVRAQIMASENAGASGWLLWNPSNVYTKEALQLK</sequence>
<keyword evidence="1" id="KW-0472">Membrane</keyword>
<dbReference type="InterPro" id="IPR017853">
    <property type="entry name" value="GH"/>
</dbReference>
<keyword evidence="1" id="KW-1133">Transmembrane helix</keyword>
<organism evidence="3 4">
    <name type="scientific">Candidatus Sungbacteria bacterium RIFCSPLOWO2_12_FULL_41_11</name>
    <dbReference type="NCBI Taxonomy" id="1802286"/>
    <lineage>
        <taxon>Bacteria</taxon>
        <taxon>Candidatus Sungiibacteriota</taxon>
    </lineage>
</organism>